<organism evidence="7 8">
    <name type="scientific">Chelativorans intermedius</name>
    <dbReference type="NCBI Taxonomy" id="515947"/>
    <lineage>
        <taxon>Bacteria</taxon>
        <taxon>Pseudomonadati</taxon>
        <taxon>Pseudomonadota</taxon>
        <taxon>Alphaproteobacteria</taxon>
        <taxon>Hyphomicrobiales</taxon>
        <taxon>Phyllobacteriaceae</taxon>
        <taxon>Chelativorans</taxon>
    </lineage>
</organism>
<dbReference type="InterPro" id="IPR050109">
    <property type="entry name" value="HTH-type_TetR-like_transc_reg"/>
</dbReference>
<reference evidence="7 8" key="1">
    <citation type="submission" date="2024-09" db="EMBL/GenBank/DDBJ databases">
        <authorList>
            <person name="Sun Q."/>
            <person name="Mori K."/>
        </authorList>
    </citation>
    <scope>NUCLEOTIDE SEQUENCE [LARGE SCALE GENOMIC DNA]</scope>
    <source>
        <strain evidence="7 8">CCM 8543</strain>
    </source>
</reference>
<dbReference type="PANTHER" id="PTHR30055">
    <property type="entry name" value="HTH-TYPE TRANSCRIPTIONAL REGULATOR RUTR"/>
    <property type="match status" value="1"/>
</dbReference>
<evidence type="ECO:0000256" key="2">
    <source>
        <dbReference type="ARBA" id="ARBA00023125"/>
    </source>
</evidence>
<evidence type="ECO:0000256" key="1">
    <source>
        <dbReference type="ARBA" id="ARBA00023015"/>
    </source>
</evidence>
<keyword evidence="8" id="KW-1185">Reference proteome</keyword>
<accession>A0ABV6D709</accession>
<gene>
    <name evidence="7" type="ORF">ACFFJ2_08435</name>
</gene>
<protein>
    <submittedName>
        <fullName evidence="7">TetR/AcrR family transcriptional regulator</fullName>
    </submittedName>
</protein>
<keyword evidence="1" id="KW-0805">Transcription regulation</keyword>
<dbReference type="EMBL" id="JBHLXD010000011">
    <property type="protein sequence ID" value="MFC0208423.1"/>
    <property type="molecule type" value="Genomic_DNA"/>
</dbReference>
<dbReference type="RefSeq" id="WP_261521596.1">
    <property type="nucleotide sequence ID" value="NZ_JAODNW010000019.1"/>
</dbReference>
<evidence type="ECO:0000256" key="3">
    <source>
        <dbReference type="ARBA" id="ARBA00023163"/>
    </source>
</evidence>
<keyword evidence="2 4" id="KW-0238">DNA-binding</keyword>
<name>A0ABV6D709_9HYPH</name>
<dbReference type="InterPro" id="IPR001647">
    <property type="entry name" value="HTH_TetR"/>
</dbReference>
<sequence length="222" mass="25127">MTETKRPYRMSARARAQEETRQRIVEATIRLHEALGPRATTISAIAKEAGVQRLTVYRHFPDETAVFQACTAHWLELNPPPDPREWAQEAAGPQRARRAIADFFAYYRRTRRMWMASFRDVDEVPALQGPMAEFARFVRGVTDGLAGEIAPAQGELAPVVETLRHVLHFLTWKELDEQGLSDAEKLALVMDWLEGVRRGTEDALRRAAEAPHQGAQSRSTPQ</sequence>
<comment type="caution">
    <text evidence="7">The sequence shown here is derived from an EMBL/GenBank/DDBJ whole genome shotgun (WGS) entry which is preliminary data.</text>
</comment>
<dbReference type="SUPFAM" id="SSF46689">
    <property type="entry name" value="Homeodomain-like"/>
    <property type="match status" value="1"/>
</dbReference>
<evidence type="ECO:0000259" key="6">
    <source>
        <dbReference type="PROSITE" id="PS50977"/>
    </source>
</evidence>
<proteinExistence type="predicted"/>
<evidence type="ECO:0000313" key="8">
    <source>
        <dbReference type="Proteomes" id="UP001589755"/>
    </source>
</evidence>
<dbReference type="PROSITE" id="PS50977">
    <property type="entry name" value="HTH_TETR_2"/>
    <property type="match status" value="1"/>
</dbReference>
<evidence type="ECO:0000256" key="5">
    <source>
        <dbReference type="SAM" id="MobiDB-lite"/>
    </source>
</evidence>
<dbReference type="Pfam" id="PF00440">
    <property type="entry name" value="TetR_N"/>
    <property type="match status" value="1"/>
</dbReference>
<dbReference type="Gene3D" id="1.10.357.10">
    <property type="entry name" value="Tetracycline Repressor, domain 2"/>
    <property type="match status" value="1"/>
</dbReference>
<keyword evidence="3" id="KW-0804">Transcription</keyword>
<feature type="region of interest" description="Disordered" evidence="5">
    <location>
        <begin position="203"/>
        <end position="222"/>
    </location>
</feature>
<feature type="domain" description="HTH tetR-type" evidence="6">
    <location>
        <begin position="18"/>
        <end position="78"/>
    </location>
</feature>
<dbReference type="PANTHER" id="PTHR30055:SF234">
    <property type="entry name" value="HTH-TYPE TRANSCRIPTIONAL REGULATOR BETI"/>
    <property type="match status" value="1"/>
</dbReference>
<dbReference type="InterPro" id="IPR009057">
    <property type="entry name" value="Homeodomain-like_sf"/>
</dbReference>
<evidence type="ECO:0000256" key="4">
    <source>
        <dbReference type="PROSITE-ProRule" id="PRU00335"/>
    </source>
</evidence>
<feature type="DNA-binding region" description="H-T-H motif" evidence="4">
    <location>
        <begin position="41"/>
        <end position="60"/>
    </location>
</feature>
<dbReference type="Proteomes" id="UP001589755">
    <property type="component" value="Unassembled WGS sequence"/>
</dbReference>
<evidence type="ECO:0000313" key="7">
    <source>
        <dbReference type="EMBL" id="MFC0208423.1"/>
    </source>
</evidence>